<evidence type="ECO:0000313" key="1">
    <source>
        <dbReference type="EMBL" id="WAH39861.1"/>
    </source>
</evidence>
<organism evidence="1 2">
    <name type="scientific">Alicyclobacillus fastidiosus</name>
    <dbReference type="NCBI Taxonomy" id="392011"/>
    <lineage>
        <taxon>Bacteria</taxon>
        <taxon>Bacillati</taxon>
        <taxon>Bacillota</taxon>
        <taxon>Bacilli</taxon>
        <taxon>Bacillales</taxon>
        <taxon>Alicyclobacillaceae</taxon>
        <taxon>Alicyclobacillus</taxon>
    </lineage>
</organism>
<dbReference type="Proteomes" id="UP001164761">
    <property type="component" value="Chromosome"/>
</dbReference>
<proteinExistence type="predicted"/>
<name>A0ABY6ZC79_9BACL</name>
<protein>
    <recommendedName>
        <fullName evidence="3">Heparin-sulfate lyase N-terminal domain-containing protein</fullName>
    </recommendedName>
</protein>
<evidence type="ECO:0000313" key="2">
    <source>
        <dbReference type="Proteomes" id="UP001164761"/>
    </source>
</evidence>
<dbReference type="RefSeq" id="WP_268003759.1">
    <property type="nucleotide sequence ID" value="NZ_CP104067.1"/>
</dbReference>
<reference evidence="1" key="1">
    <citation type="submission" date="2022-08" db="EMBL/GenBank/DDBJ databases">
        <title>Alicyclobacillus fastidiosus DSM 17978, complete genome.</title>
        <authorList>
            <person name="Wang Q."/>
            <person name="Cai R."/>
            <person name="Wang Z."/>
        </authorList>
    </citation>
    <scope>NUCLEOTIDE SEQUENCE</scope>
    <source>
        <strain evidence="1">DSM 17978</strain>
    </source>
</reference>
<keyword evidence="2" id="KW-1185">Reference proteome</keyword>
<sequence length="613" mass="68898">MLNSNYPLDTTVREFFTGPNSSSDLEDLDVNSKTCLELIYNIVHYFTGHQSEHGRIIDPYVHQEKQYSTPAYAAVAALLANELKDSSFLDHAIRALDASLDDLIHQRAADGHSNFYTTMLVFAFHELKPQVSLNQVEIWKRAFDGIDWQSVYKPSFNNWSIVQLAGEWLRSIAGLGPSLEVNDFDEALAPHMELITEYGMYIDPNGPLAYDMFSRNYLLLILLHGYNGRFRKQLQECFRRGTFTSLFLQSPLGEMPTGGRSAQHQWNEAQQAFQFELAAKFHAKQGDLRIAGAFKRAAHLSVASIRRWTRPSGELNVVKNHASPMLRTGFESYTFHSQYNLLTAYLLALTFRFGVDSIPEDSCPAETGGFYIWIEPFFHKLVINVGGNYVQIQTRGEPIYNPTGILRIQRKGVCSLIGPSDGASHQAGKAIAYAPAWETSSLRSDVTRMADWSPANDVELALGVHEKTDKRVSVELKYRGPLNGVTCVQRRLTVTSEVVLVSDRVVGQIDALIEEIPVLLWDGCRHTDVNLSGKRLDVSTEDGRVSILCLDSAATGFTLSDAVPFRNGTIGMARYRTNRRDTSFLIHLYKAENVLSNNHLVEFYKSFDGETND</sequence>
<dbReference type="EMBL" id="CP104067">
    <property type="protein sequence ID" value="WAH39861.1"/>
    <property type="molecule type" value="Genomic_DNA"/>
</dbReference>
<evidence type="ECO:0008006" key="3">
    <source>
        <dbReference type="Google" id="ProtNLM"/>
    </source>
</evidence>
<accession>A0ABY6ZC79</accession>
<gene>
    <name evidence="1" type="ORF">NZD89_15785</name>
</gene>